<name>A0ACC2KV38_PERAE</name>
<keyword evidence="2" id="KW-1185">Reference proteome</keyword>
<gene>
    <name evidence="1" type="ORF">MRB53_033584</name>
</gene>
<organism evidence="1 2">
    <name type="scientific">Persea americana</name>
    <name type="common">Avocado</name>
    <dbReference type="NCBI Taxonomy" id="3435"/>
    <lineage>
        <taxon>Eukaryota</taxon>
        <taxon>Viridiplantae</taxon>
        <taxon>Streptophyta</taxon>
        <taxon>Embryophyta</taxon>
        <taxon>Tracheophyta</taxon>
        <taxon>Spermatophyta</taxon>
        <taxon>Magnoliopsida</taxon>
        <taxon>Magnoliidae</taxon>
        <taxon>Laurales</taxon>
        <taxon>Lauraceae</taxon>
        <taxon>Persea</taxon>
    </lineage>
</organism>
<dbReference type="Proteomes" id="UP001234297">
    <property type="component" value="Chromosome 11"/>
</dbReference>
<comment type="caution">
    <text evidence="1">The sequence shown here is derived from an EMBL/GenBank/DDBJ whole genome shotgun (WGS) entry which is preliminary data.</text>
</comment>
<evidence type="ECO:0000313" key="2">
    <source>
        <dbReference type="Proteomes" id="UP001234297"/>
    </source>
</evidence>
<accession>A0ACC2KV38</accession>
<reference evidence="1 2" key="1">
    <citation type="journal article" date="2022" name="Hortic Res">
        <title>A haplotype resolved chromosomal level avocado genome allows analysis of novel avocado genes.</title>
        <authorList>
            <person name="Nath O."/>
            <person name="Fletcher S.J."/>
            <person name="Hayward A."/>
            <person name="Shaw L.M."/>
            <person name="Masouleh A.K."/>
            <person name="Furtado A."/>
            <person name="Henry R.J."/>
            <person name="Mitter N."/>
        </authorList>
    </citation>
    <scope>NUCLEOTIDE SEQUENCE [LARGE SCALE GENOMIC DNA]</scope>
    <source>
        <strain evidence="2">cv. Hass</strain>
    </source>
</reference>
<protein>
    <submittedName>
        <fullName evidence="1">Uncharacterized protein</fullName>
    </submittedName>
</protein>
<sequence length="479" mass="52938">MADRVSSSVDKSQSSGTISYLSQREAVEIQDLLTGTLGFSIDQLMELEGLSVAASIAEVYRSSDCNRVLVICGIGNNGGDGLVAARHLCHFGFKPSVCYLDCQPKNPFAGLVTQLESLSIPFLSVEDLPRDLSKEFDIIVDAIFGVSSHGEPRRPLDGIIQWLASLNCHDQTHKRSPAIVSVDIPSGWNVDEGDIGGQGIKPDTLVSLTAPKHCAKKFGGPHHFLGGRFVPPPVAAKYKICVPAFPGTSMCARIEQTSQDDISGLREKDVSPELLKDQLMANPIDQFCKWLEDAVNAGLPEPRNCALSTADKNGKPSSRMLLLRKVDQDGFVWLTNYESRKAREISENPCASLLFFWGGLNQQIWRQVRVEGTVQKTSDEESEKYFPGRPGGSQIAAIVSKQSTIIHAKHLLHQKYEELEAKFSDGNLIPRPENWGGYRLKANLIEFWQGQPCRLHDRFQYSLKEVEGGQVWHIDQLAP</sequence>
<proteinExistence type="predicted"/>
<evidence type="ECO:0000313" key="1">
    <source>
        <dbReference type="EMBL" id="KAJ8625054.1"/>
    </source>
</evidence>
<dbReference type="EMBL" id="CM056819">
    <property type="protein sequence ID" value="KAJ8625054.1"/>
    <property type="molecule type" value="Genomic_DNA"/>
</dbReference>